<accession>A0A1H8ELW8</accession>
<organism evidence="2 3">
    <name type="scientific">Mesobacillus persicus</name>
    <dbReference type="NCBI Taxonomy" id="930146"/>
    <lineage>
        <taxon>Bacteria</taxon>
        <taxon>Bacillati</taxon>
        <taxon>Bacillota</taxon>
        <taxon>Bacilli</taxon>
        <taxon>Bacillales</taxon>
        <taxon>Bacillaceae</taxon>
        <taxon>Mesobacillus</taxon>
    </lineage>
</organism>
<evidence type="ECO:0000259" key="1">
    <source>
        <dbReference type="Pfam" id="PF24696"/>
    </source>
</evidence>
<evidence type="ECO:0000313" key="3">
    <source>
        <dbReference type="Proteomes" id="UP000198553"/>
    </source>
</evidence>
<dbReference type="STRING" id="930146.SAMN05192533_11018"/>
<dbReference type="EMBL" id="FOBW01000010">
    <property type="protein sequence ID" value="SEN20114.1"/>
    <property type="molecule type" value="Genomic_DNA"/>
</dbReference>
<proteinExistence type="predicted"/>
<evidence type="ECO:0000313" key="2">
    <source>
        <dbReference type="EMBL" id="SEN20114.1"/>
    </source>
</evidence>
<reference evidence="3" key="1">
    <citation type="submission" date="2016-10" db="EMBL/GenBank/DDBJ databases">
        <authorList>
            <person name="Varghese N."/>
            <person name="Submissions S."/>
        </authorList>
    </citation>
    <scope>NUCLEOTIDE SEQUENCE [LARGE SCALE GENOMIC DNA]</scope>
    <source>
        <strain evidence="3">B48,IBRC-M 10115,DSM 25386,CECT 8001</strain>
    </source>
</reference>
<keyword evidence="3" id="KW-1185">Reference proteome</keyword>
<sequence length="94" mass="10260">MSFIVYNPTNSPSIKTKNMAPRNKSLNGSVIGLIDNGKKNSDIVVQGVAEGLKKKHQIKEVIIYKKHSFSHGLSKDDAKMLADKCDFIISGVGD</sequence>
<dbReference type="Proteomes" id="UP000198553">
    <property type="component" value="Unassembled WGS sequence"/>
</dbReference>
<dbReference type="OrthoDB" id="2885483at2"/>
<protein>
    <recommendedName>
        <fullName evidence="1">UGSC-like domain-containing protein</fullName>
    </recommendedName>
</protein>
<dbReference type="AlphaFoldDB" id="A0A1H8ELW8"/>
<dbReference type="Pfam" id="PF24696">
    <property type="entry name" value="UGSC"/>
    <property type="match status" value="1"/>
</dbReference>
<gene>
    <name evidence="2" type="ORF">SAMN05192533_11018</name>
</gene>
<name>A0A1H8ELW8_9BACI</name>
<dbReference type="InterPro" id="IPR057767">
    <property type="entry name" value="UGSC-like_dom"/>
</dbReference>
<feature type="domain" description="UGSC-like" evidence="1">
    <location>
        <begin position="5"/>
        <end position="94"/>
    </location>
</feature>